<dbReference type="Pfam" id="PF00498">
    <property type="entry name" value="FHA"/>
    <property type="match status" value="1"/>
</dbReference>
<protein>
    <recommendedName>
        <fullName evidence="3">FHA domain-containing protein</fullName>
    </recommendedName>
</protein>
<proteinExistence type="predicted"/>
<organism evidence="4">
    <name type="scientific">Paraconexibacter sp. AEG42_29</name>
    <dbReference type="NCBI Taxonomy" id="2997339"/>
    <lineage>
        <taxon>Bacteria</taxon>
        <taxon>Bacillati</taxon>
        <taxon>Actinomycetota</taxon>
        <taxon>Thermoleophilia</taxon>
        <taxon>Solirubrobacterales</taxon>
        <taxon>Paraconexibacteraceae</taxon>
        <taxon>Paraconexibacter</taxon>
    </lineage>
</organism>
<dbReference type="InterPro" id="IPR008984">
    <property type="entry name" value="SMAD_FHA_dom_sf"/>
</dbReference>
<dbReference type="PANTHER" id="PTHR23308">
    <property type="entry name" value="NUCLEAR INHIBITOR OF PROTEIN PHOSPHATASE-1"/>
    <property type="match status" value="1"/>
</dbReference>
<feature type="compositionally biased region" description="Low complexity" evidence="2">
    <location>
        <begin position="125"/>
        <end position="141"/>
    </location>
</feature>
<dbReference type="CDD" id="cd00060">
    <property type="entry name" value="FHA"/>
    <property type="match status" value="1"/>
</dbReference>
<dbReference type="PROSITE" id="PS50006">
    <property type="entry name" value="FHA_DOMAIN"/>
    <property type="match status" value="1"/>
</dbReference>
<dbReference type="InterPro" id="IPR000253">
    <property type="entry name" value="FHA_dom"/>
</dbReference>
<dbReference type="Gene3D" id="3.30.2320.60">
    <property type="entry name" value="FhaA, phosphopeptide-binding domain (DUF3662)"/>
    <property type="match status" value="1"/>
</dbReference>
<dbReference type="InterPro" id="IPR022128">
    <property type="entry name" value="FhaA_N"/>
</dbReference>
<gene>
    <name evidence="4" type="ORF">DSM112329_00013</name>
</gene>
<dbReference type="InterPro" id="IPR042287">
    <property type="entry name" value="FhaA_N_sf"/>
</dbReference>
<sequence>MSVLRNLESRIAGLVEGTFGRVFKTEVRPVELARKLAKEMDEHRTVSVSRTYVPNEYVVWLSPKDRARYDGVEHEVAAELSAYLLEHARRERVSLVSTPVIEFRTDQQLQLGEFGIQARLVRPAADPAEAGGRARPAGRTSAPPPAVEQGDHGHTMVYSTAARVQEPLEQDRSDVAQLPVRPRRAFVVAEGKRMPVPSGGAVIGRSRDCEIVLADANVSRRHAQIRWSQSSGTWTVADLGSTNGVRVAGRKISGETPISGGDRVELGTVPIGFEVD</sequence>
<evidence type="ECO:0000256" key="1">
    <source>
        <dbReference type="ARBA" id="ARBA00022553"/>
    </source>
</evidence>
<name>A0AAU7ANR2_9ACTN</name>
<feature type="domain" description="FHA" evidence="3">
    <location>
        <begin position="201"/>
        <end position="252"/>
    </location>
</feature>
<reference evidence="4" key="1">
    <citation type="submission" date="2022-12" db="EMBL/GenBank/DDBJ databases">
        <title>Paraconexibacter alkalitolerans sp. nov. and Baekduia alba sp. nov., isolated from soil and emended description of the genera Paraconexibacter (Chun et al., 2020) and Baekduia (An et al., 2020).</title>
        <authorList>
            <person name="Vieira S."/>
            <person name="Huber K.J."/>
            <person name="Geppert A."/>
            <person name="Wolf J."/>
            <person name="Neumann-Schaal M."/>
            <person name="Muesken M."/>
            <person name="Overmann J."/>
        </authorList>
    </citation>
    <scope>NUCLEOTIDE SEQUENCE</scope>
    <source>
        <strain evidence="4">AEG42_29</strain>
    </source>
</reference>
<keyword evidence="1" id="KW-0597">Phosphoprotein</keyword>
<dbReference type="Gene3D" id="2.60.200.20">
    <property type="match status" value="1"/>
</dbReference>
<evidence type="ECO:0000256" key="2">
    <source>
        <dbReference type="SAM" id="MobiDB-lite"/>
    </source>
</evidence>
<dbReference type="EMBL" id="CP114014">
    <property type="protein sequence ID" value="XAY03201.1"/>
    <property type="molecule type" value="Genomic_DNA"/>
</dbReference>
<dbReference type="Pfam" id="PF12401">
    <property type="entry name" value="FhaA_N"/>
    <property type="match status" value="1"/>
</dbReference>
<dbReference type="RefSeq" id="WP_354699758.1">
    <property type="nucleotide sequence ID" value="NZ_CP114014.1"/>
</dbReference>
<accession>A0AAU7ANR2</accession>
<dbReference type="InterPro" id="IPR050923">
    <property type="entry name" value="Cell_Proc_Reg/RNA_Proc"/>
</dbReference>
<dbReference type="AlphaFoldDB" id="A0AAU7ANR2"/>
<dbReference type="KEGG" id="parq:DSM112329_00013"/>
<evidence type="ECO:0000259" key="3">
    <source>
        <dbReference type="PROSITE" id="PS50006"/>
    </source>
</evidence>
<feature type="region of interest" description="Disordered" evidence="2">
    <location>
        <begin position="125"/>
        <end position="152"/>
    </location>
</feature>
<evidence type="ECO:0000313" key="4">
    <source>
        <dbReference type="EMBL" id="XAY03201.1"/>
    </source>
</evidence>
<dbReference type="SUPFAM" id="SSF49879">
    <property type="entry name" value="SMAD/FHA domain"/>
    <property type="match status" value="1"/>
</dbReference>
<dbReference type="SMART" id="SM00240">
    <property type="entry name" value="FHA"/>
    <property type="match status" value="1"/>
</dbReference>